<sequence length="93" mass="9703">MGFAFTVHGRPAPRDPVRVELTAPDGGSWTWGPADAADRVAGPALDFCLLVTRRRHRDDLALSAVGEVATAWLPIAQAFAGPPGAGREPGSSL</sequence>
<feature type="domain" description="tRNA wybutosine-synthesis" evidence="1">
    <location>
        <begin position="14"/>
        <end position="62"/>
    </location>
</feature>
<comment type="caution">
    <text evidence="2">The sequence shown here is derived from an EMBL/GenBank/DDBJ whole genome shotgun (WGS) entry which is preliminary data.</text>
</comment>
<evidence type="ECO:0000313" key="2">
    <source>
        <dbReference type="EMBL" id="GAA1398952.1"/>
    </source>
</evidence>
<organism evidence="2 3">
    <name type="scientific">Kitasatospora putterlickiae</name>
    <dbReference type="NCBI Taxonomy" id="221725"/>
    <lineage>
        <taxon>Bacteria</taxon>
        <taxon>Bacillati</taxon>
        <taxon>Actinomycetota</taxon>
        <taxon>Actinomycetes</taxon>
        <taxon>Kitasatosporales</taxon>
        <taxon>Streptomycetaceae</taxon>
        <taxon>Kitasatospora</taxon>
    </lineage>
</organism>
<accession>A0ABP4ITV5</accession>
<keyword evidence="3" id="KW-1185">Reference proteome</keyword>
<protein>
    <recommendedName>
        <fullName evidence="1">tRNA wybutosine-synthesis domain-containing protein</fullName>
    </recommendedName>
</protein>
<evidence type="ECO:0000259" key="1">
    <source>
        <dbReference type="Pfam" id="PF08608"/>
    </source>
</evidence>
<reference evidence="3" key="1">
    <citation type="journal article" date="2019" name="Int. J. Syst. Evol. Microbiol.">
        <title>The Global Catalogue of Microorganisms (GCM) 10K type strain sequencing project: providing services to taxonomists for standard genome sequencing and annotation.</title>
        <authorList>
            <consortium name="The Broad Institute Genomics Platform"/>
            <consortium name="The Broad Institute Genome Sequencing Center for Infectious Disease"/>
            <person name="Wu L."/>
            <person name="Ma J."/>
        </authorList>
    </citation>
    <scope>NUCLEOTIDE SEQUENCE [LARGE SCALE GENOMIC DNA]</scope>
    <source>
        <strain evidence="3">JCM 12393</strain>
    </source>
</reference>
<dbReference type="EMBL" id="BAAAKJ010000209">
    <property type="protein sequence ID" value="GAA1398952.1"/>
    <property type="molecule type" value="Genomic_DNA"/>
</dbReference>
<proteinExistence type="predicted"/>
<dbReference type="InterPro" id="IPR013917">
    <property type="entry name" value="tRNA_wybutosine-synth"/>
</dbReference>
<dbReference type="Pfam" id="PF08608">
    <property type="entry name" value="Wyosine_form"/>
    <property type="match status" value="1"/>
</dbReference>
<dbReference type="Proteomes" id="UP001499863">
    <property type="component" value="Unassembled WGS sequence"/>
</dbReference>
<gene>
    <name evidence="2" type="ORF">GCM10009639_38040</name>
</gene>
<evidence type="ECO:0000313" key="3">
    <source>
        <dbReference type="Proteomes" id="UP001499863"/>
    </source>
</evidence>
<name>A0ABP4ITV5_9ACTN</name>